<reference evidence="3" key="1">
    <citation type="submission" date="2024-07" db="EMBL/GenBank/DDBJ databases">
        <title>Two chromosome-level genome assemblies of Korean endemic species Abeliophyllum distichum and Forsythia ovata (Oleaceae).</title>
        <authorList>
            <person name="Jang H."/>
        </authorList>
    </citation>
    <scope>NUCLEOTIDE SEQUENCE [LARGE SCALE GENOMIC DNA]</scope>
</reference>
<comment type="caution">
    <text evidence="2">The sequence shown here is derived from an EMBL/GenBank/DDBJ whole genome shotgun (WGS) entry which is preliminary data.</text>
</comment>
<proteinExistence type="predicted"/>
<dbReference type="AlphaFoldDB" id="A0ABD1X775"/>
<evidence type="ECO:0000313" key="3">
    <source>
        <dbReference type="Proteomes" id="UP001604277"/>
    </source>
</evidence>
<evidence type="ECO:0000313" key="2">
    <source>
        <dbReference type="EMBL" id="KAL2557749.1"/>
    </source>
</evidence>
<sequence length="138" mass="15512">MEDQSSSSSTMEDQSSSSSTNTETGAAIFQNSPLPLPSPETKMTGWNHPLTEKGAPTAPKIQTAMLRCRFMWKLARQQRANLKEPARYNGGDTLRQVRRRAVAIVDYHIHIKNTLLFLLLPQSLHVRFTSKDVQSLLC</sequence>
<feature type="compositionally biased region" description="Polar residues" evidence="1">
    <location>
        <begin position="21"/>
        <end position="33"/>
    </location>
</feature>
<accession>A0ABD1X775</accession>
<evidence type="ECO:0000256" key="1">
    <source>
        <dbReference type="SAM" id="MobiDB-lite"/>
    </source>
</evidence>
<name>A0ABD1X775_9LAMI</name>
<feature type="compositionally biased region" description="Low complexity" evidence="1">
    <location>
        <begin position="1"/>
        <end position="20"/>
    </location>
</feature>
<dbReference type="Proteomes" id="UP001604277">
    <property type="component" value="Unassembled WGS sequence"/>
</dbReference>
<feature type="region of interest" description="Disordered" evidence="1">
    <location>
        <begin position="1"/>
        <end position="58"/>
    </location>
</feature>
<organism evidence="2 3">
    <name type="scientific">Forsythia ovata</name>
    <dbReference type="NCBI Taxonomy" id="205694"/>
    <lineage>
        <taxon>Eukaryota</taxon>
        <taxon>Viridiplantae</taxon>
        <taxon>Streptophyta</taxon>
        <taxon>Embryophyta</taxon>
        <taxon>Tracheophyta</taxon>
        <taxon>Spermatophyta</taxon>
        <taxon>Magnoliopsida</taxon>
        <taxon>eudicotyledons</taxon>
        <taxon>Gunneridae</taxon>
        <taxon>Pentapetalae</taxon>
        <taxon>asterids</taxon>
        <taxon>lamiids</taxon>
        <taxon>Lamiales</taxon>
        <taxon>Oleaceae</taxon>
        <taxon>Forsythieae</taxon>
        <taxon>Forsythia</taxon>
    </lineage>
</organism>
<dbReference type="EMBL" id="JBFOLJ010000001">
    <property type="protein sequence ID" value="KAL2557749.1"/>
    <property type="molecule type" value="Genomic_DNA"/>
</dbReference>
<protein>
    <submittedName>
        <fullName evidence="2">Uncharacterized protein</fullName>
    </submittedName>
</protein>
<keyword evidence="3" id="KW-1185">Reference proteome</keyword>
<gene>
    <name evidence="2" type="ORF">Fot_02488</name>
</gene>